<dbReference type="PANTHER" id="PTHR24421">
    <property type="entry name" value="NITRATE/NITRITE SENSOR PROTEIN NARX-RELATED"/>
    <property type="match status" value="1"/>
</dbReference>
<feature type="transmembrane region" description="Helical" evidence="6">
    <location>
        <begin position="221"/>
        <end position="242"/>
    </location>
</feature>
<organism evidence="8 9">
    <name type="scientific">Flavisolibacter ginsengisoli DSM 18119</name>
    <dbReference type="NCBI Taxonomy" id="1121884"/>
    <lineage>
        <taxon>Bacteria</taxon>
        <taxon>Pseudomonadati</taxon>
        <taxon>Bacteroidota</taxon>
        <taxon>Chitinophagia</taxon>
        <taxon>Chitinophagales</taxon>
        <taxon>Chitinophagaceae</taxon>
        <taxon>Flavisolibacter</taxon>
    </lineage>
</organism>
<name>A0A1M4YDB5_9BACT</name>
<gene>
    <name evidence="8" type="ORF">SAMN02745131_01675</name>
</gene>
<keyword evidence="9" id="KW-1185">Reference proteome</keyword>
<dbReference type="RefSeq" id="WP_072834876.1">
    <property type="nucleotide sequence ID" value="NZ_FQUU01000005.1"/>
</dbReference>
<dbReference type="SUPFAM" id="SSF55874">
    <property type="entry name" value="ATPase domain of HSP90 chaperone/DNA topoisomerase II/histidine kinase"/>
    <property type="match status" value="1"/>
</dbReference>
<keyword evidence="6" id="KW-0812">Transmembrane</keyword>
<dbReference type="STRING" id="1121884.SAMN02745131_01675"/>
<dbReference type="InterPro" id="IPR036890">
    <property type="entry name" value="HATPase_C_sf"/>
</dbReference>
<dbReference type="EC" id="2.7.13.3" evidence="2"/>
<keyword evidence="6" id="KW-0472">Membrane</keyword>
<keyword evidence="6" id="KW-1133">Transmembrane helix</keyword>
<feature type="transmembrane region" description="Helical" evidence="6">
    <location>
        <begin position="311"/>
        <end position="334"/>
    </location>
</feature>
<dbReference type="InterPro" id="IPR011623">
    <property type="entry name" value="7TMR_DISM_rcpt_extracell_dom1"/>
</dbReference>
<dbReference type="InterPro" id="IPR011622">
    <property type="entry name" value="7TMR_DISM_rcpt_extracell_dom2"/>
</dbReference>
<feature type="domain" description="Histidine kinase" evidence="7">
    <location>
        <begin position="436"/>
        <end position="622"/>
    </location>
</feature>
<dbReference type="Gene3D" id="2.60.40.2380">
    <property type="match status" value="1"/>
</dbReference>
<dbReference type="InterPro" id="IPR003594">
    <property type="entry name" value="HATPase_dom"/>
</dbReference>
<evidence type="ECO:0000256" key="5">
    <source>
        <dbReference type="ARBA" id="ARBA00023012"/>
    </source>
</evidence>
<evidence type="ECO:0000256" key="6">
    <source>
        <dbReference type="SAM" id="Phobius"/>
    </source>
</evidence>
<evidence type="ECO:0000256" key="1">
    <source>
        <dbReference type="ARBA" id="ARBA00000085"/>
    </source>
</evidence>
<dbReference type="Proteomes" id="UP000184048">
    <property type="component" value="Unassembled WGS sequence"/>
</dbReference>
<dbReference type="InterPro" id="IPR050482">
    <property type="entry name" value="Sensor_HK_TwoCompSys"/>
</dbReference>
<evidence type="ECO:0000313" key="8">
    <source>
        <dbReference type="EMBL" id="SHF03456.1"/>
    </source>
</evidence>
<evidence type="ECO:0000256" key="3">
    <source>
        <dbReference type="ARBA" id="ARBA00022679"/>
    </source>
</evidence>
<dbReference type="SMART" id="SM00387">
    <property type="entry name" value="HATPase_c"/>
    <property type="match status" value="1"/>
</dbReference>
<evidence type="ECO:0000259" key="7">
    <source>
        <dbReference type="PROSITE" id="PS50109"/>
    </source>
</evidence>
<feature type="transmembrane region" description="Helical" evidence="6">
    <location>
        <begin position="284"/>
        <end position="305"/>
    </location>
</feature>
<evidence type="ECO:0000313" key="9">
    <source>
        <dbReference type="Proteomes" id="UP000184048"/>
    </source>
</evidence>
<keyword evidence="4 8" id="KW-0418">Kinase</keyword>
<reference evidence="8 9" key="1">
    <citation type="submission" date="2016-11" db="EMBL/GenBank/DDBJ databases">
        <authorList>
            <person name="Jaros S."/>
            <person name="Januszkiewicz K."/>
            <person name="Wedrychowicz H."/>
        </authorList>
    </citation>
    <scope>NUCLEOTIDE SEQUENCE [LARGE SCALE GENOMIC DNA]</scope>
    <source>
        <strain evidence="8 9">DSM 18119</strain>
    </source>
</reference>
<accession>A0A1M4YDB5</accession>
<dbReference type="PROSITE" id="PS50109">
    <property type="entry name" value="HIS_KIN"/>
    <property type="match status" value="1"/>
</dbReference>
<dbReference type="OrthoDB" id="9760839at2"/>
<dbReference type="GO" id="GO:0000160">
    <property type="term" value="P:phosphorelay signal transduction system"/>
    <property type="evidence" value="ECO:0007669"/>
    <property type="project" value="UniProtKB-KW"/>
</dbReference>
<dbReference type="Pfam" id="PF07696">
    <property type="entry name" value="7TMR-DISMED2"/>
    <property type="match status" value="1"/>
</dbReference>
<sequence length="642" mass="74121">MNNIHTYHKRLLFILVFLTGSFAGRAGVNLFLNEQPINPQLLSLRYSLDSSSERSYDRYRSIMTLMQPVPASLNLSYKNEQVWLYLDLSALPIKDSVVYLEINNPHINFLGAWLLKDSNLLMEYPMTGDHLPFSTRNMNHAQFVYKINLKTDHLQLLLLVDKRNEQLHLPLNFFTDDEFMVYNRQNNLLQGLLVGISIFILLFTLFLYFNMRDRLYVYYSLYVLMVAGYIFTDFGLSFMFLYPNHPGIADFIRPFTISQAPLYYILFSRALLKTKDHFPRIYQFTNWFIGFYLLCFVLAFTVIPNTGMLRIFWLVFMQVLMVASIIPVFVFAALGYTRKIRYSGYIFFASLLFTISSQVYMQYITGNLSDSLFTRNAVNIGFSVEICLLALALSVRFKNYKLHAEELLVELNRRQENIFKSVSEYQEKEMKRLSGLLHDSIGAGLSSIKYNLEALGDKPLNNASLLQHTIEDVSSLTDEVRNISHSLSPVILQKKGLMQALRDLIEQYNRTGKIHIHLESIGTLEASAFQNELMVYRILQELMQNAVKHAHATEVMIQVMLEPELISIFVEDNGRGFDKANWKEGLGFSQIKGLVTFVNGRFEVDSQVNKGCRISIEFPIIPHEATDKTIISRRSPYVPGRG</sequence>
<feature type="transmembrane region" description="Helical" evidence="6">
    <location>
        <begin position="254"/>
        <end position="272"/>
    </location>
</feature>
<comment type="catalytic activity">
    <reaction evidence="1">
        <text>ATP + protein L-histidine = ADP + protein N-phospho-L-histidine.</text>
        <dbReference type="EC" id="2.7.13.3"/>
    </reaction>
</comment>
<keyword evidence="3" id="KW-0808">Transferase</keyword>
<dbReference type="Pfam" id="PF02518">
    <property type="entry name" value="HATPase_c"/>
    <property type="match status" value="1"/>
</dbReference>
<dbReference type="GO" id="GO:0004673">
    <property type="term" value="F:protein histidine kinase activity"/>
    <property type="evidence" value="ECO:0007669"/>
    <property type="project" value="UniProtKB-EC"/>
</dbReference>
<dbReference type="Pfam" id="PF07695">
    <property type="entry name" value="7TMR-DISM_7TM"/>
    <property type="match status" value="1"/>
</dbReference>
<dbReference type="EMBL" id="FQUU01000005">
    <property type="protein sequence ID" value="SHF03456.1"/>
    <property type="molecule type" value="Genomic_DNA"/>
</dbReference>
<dbReference type="Gene3D" id="3.30.565.10">
    <property type="entry name" value="Histidine kinase-like ATPase, C-terminal domain"/>
    <property type="match status" value="1"/>
</dbReference>
<evidence type="ECO:0000256" key="4">
    <source>
        <dbReference type="ARBA" id="ARBA00022777"/>
    </source>
</evidence>
<dbReference type="CDD" id="cd16917">
    <property type="entry name" value="HATPase_UhpB-NarQ-NarX-like"/>
    <property type="match status" value="1"/>
</dbReference>
<evidence type="ECO:0000256" key="2">
    <source>
        <dbReference type="ARBA" id="ARBA00012438"/>
    </source>
</evidence>
<dbReference type="InterPro" id="IPR005467">
    <property type="entry name" value="His_kinase_dom"/>
</dbReference>
<protein>
    <recommendedName>
        <fullName evidence="2">histidine kinase</fullName>
        <ecNumber evidence="2">2.7.13.3</ecNumber>
    </recommendedName>
</protein>
<proteinExistence type="predicted"/>
<feature type="transmembrane region" description="Helical" evidence="6">
    <location>
        <begin position="346"/>
        <end position="365"/>
    </location>
</feature>
<feature type="transmembrane region" description="Helical" evidence="6">
    <location>
        <begin position="188"/>
        <end position="209"/>
    </location>
</feature>
<keyword evidence="5" id="KW-0902">Two-component regulatory system</keyword>
<dbReference type="AlphaFoldDB" id="A0A1M4YDB5"/>
<dbReference type="PANTHER" id="PTHR24421:SF10">
    <property type="entry name" value="NITRATE_NITRITE SENSOR PROTEIN NARQ"/>
    <property type="match status" value="1"/>
</dbReference>